<evidence type="ECO:0000313" key="3">
    <source>
        <dbReference type="Proteomes" id="UP000030745"/>
    </source>
</evidence>
<dbReference type="EMBL" id="KK583229">
    <property type="protein sequence ID" value="KDO25714.1"/>
    <property type="molecule type" value="Genomic_DNA"/>
</dbReference>
<dbReference type="VEuPathDB" id="FungiDB:SPRG_09013"/>
<dbReference type="RefSeq" id="XP_012203524.1">
    <property type="nucleotide sequence ID" value="XM_012348134.1"/>
</dbReference>
<dbReference type="AlphaFoldDB" id="A0A067C4N8"/>
<dbReference type="Proteomes" id="UP000030745">
    <property type="component" value="Unassembled WGS sequence"/>
</dbReference>
<dbReference type="KEGG" id="spar:SPRG_09013"/>
<sequence>MGRPALRDMTNDPGPHGAPRKRKMMVDMGKERPVMEHGMASKEARKKLHGIGPAKPAPSNETSSNAFFLRLLMETPAVREASLRKMPLHRRTKKSRSRLSLVHGDERRRLPFEDVSDDDGSSAGSSVIQGIPSTSSMNISASLHSAVHSTLNLSLDDLSMPELIPHGRPARTSPQSIQEEEMQPT</sequence>
<feature type="region of interest" description="Disordered" evidence="1">
    <location>
        <begin position="1"/>
        <end position="60"/>
    </location>
</feature>
<feature type="region of interest" description="Disordered" evidence="1">
    <location>
        <begin position="110"/>
        <end position="129"/>
    </location>
</feature>
<keyword evidence="3" id="KW-1185">Reference proteome</keyword>
<evidence type="ECO:0000313" key="2">
    <source>
        <dbReference type="EMBL" id="KDO25714.1"/>
    </source>
</evidence>
<dbReference type="OrthoDB" id="10628530at2759"/>
<organism evidence="2 3">
    <name type="scientific">Saprolegnia parasitica (strain CBS 223.65)</name>
    <dbReference type="NCBI Taxonomy" id="695850"/>
    <lineage>
        <taxon>Eukaryota</taxon>
        <taxon>Sar</taxon>
        <taxon>Stramenopiles</taxon>
        <taxon>Oomycota</taxon>
        <taxon>Saprolegniomycetes</taxon>
        <taxon>Saprolegniales</taxon>
        <taxon>Saprolegniaceae</taxon>
        <taxon>Saprolegnia</taxon>
    </lineage>
</organism>
<evidence type="ECO:0000256" key="1">
    <source>
        <dbReference type="SAM" id="MobiDB-lite"/>
    </source>
</evidence>
<protein>
    <submittedName>
        <fullName evidence="2">Uncharacterized protein</fullName>
    </submittedName>
</protein>
<feature type="region of interest" description="Disordered" evidence="1">
    <location>
        <begin position="162"/>
        <end position="185"/>
    </location>
</feature>
<gene>
    <name evidence="2" type="ORF">SPRG_09013</name>
</gene>
<feature type="compositionally biased region" description="Basic and acidic residues" evidence="1">
    <location>
        <begin position="1"/>
        <end position="10"/>
    </location>
</feature>
<proteinExistence type="predicted"/>
<reference evidence="2 3" key="1">
    <citation type="journal article" date="2013" name="PLoS Genet.">
        <title>Distinctive expansion of potential virulence genes in the genome of the oomycete fish pathogen Saprolegnia parasitica.</title>
        <authorList>
            <person name="Jiang R.H."/>
            <person name="de Bruijn I."/>
            <person name="Haas B.J."/>
            <person name="Belmonte R."/>
            <person name="Lobach L."/>
            <person name="Christie J."/>
            <person name="van den Ackerveken G."/>
            <person name="Bottin A."/>
            <person name="Bulone V."/>
            <person name="Diaz-Moreno S.M."/>
            <person name="Dumas B."/>
            <person name="Fan L."/>
            <person name="Gaulin E."/>
            <person name="Govers F."/>
            <person name="Grenville-Briggs L.J."/>
            <person name="Horner N.R."/>
            <person name="Levin J.Z."/>
            <person name="Mammella M."/>
            <person name="Meijer H.J."/>
            <person name="Morris P."/>
            <person name="Nusbaum C."/>
            <person name="Oome S."/>
            <person name="Phillips A.J."/>
            <person name="van Rooyen D."/>
            <person name="Rzeszutek E."/>
            <person name="Saraiva M."/>
            <person name="Secombes C.J."/>
            <person name="Seidl M.F."/>
            <person name="Snel B."/>
            <person name="Stassen J.H."/>
            <person name="Sykes S."/>
            <person name="Tripathy S."/>
            <person name="van den Berg H."/>
            <person name="Vega-Arreguin J.C."/>
            <person name="Wawra S."/>
            <person name="Young S.K."/>
            <person name="Zeng Q."/>
            <person name="Dieguez-Uribeondo J."/>
            <person name="Russ C."/>
            <person name="Tyler B.M."/>
            <person name="van West P."/>
        </authorList>
    </citation>
    <scope>NUCLEOTIDE SEQUENCE [LARGE SCALE GENOMIC DNA]</scope>
    <source>
        <strain evidence="2 3">CBS 223.65</strain>
    </source>
</reference>
<accession>A0A067C4N8</accession>
<dbReference type="GeneID" id="24131212"/>
<feature type="compositionally biased region" description="Basic and acidic residues" evidence="1">
    <location>
        <begin position="24"/>
        <end position="43"/>
    </location>
</feature>
<name>A0A067C4N8_SAPPC</name>